<keyword evidence="4" id="KW-0472">Membrane</keyword>
<keyword evidence="4" id="KW-0812">Transmembrane</keyword>
<keyword evidence="6" id="KW-1185">Reference proteome</keyword>
<dbReference type="RefSeq" id="WP_281819655.1">
    <property type="nucleotide sequence ID" value="NZ_BRLB01000028.1"/>
</dbReference>
<evidence type="ECO:0000256" key="4">
    <source>
        <dbReference type="SAM" id="Phobius"/>
    </source>
</evidence>
<proteinExistence type="inferred from homology"/>
<dbReference type="Pfam" id="PF01547">
    <property type="entry name" value="SBP_bac_1"/>
    <property type="match status" value="1"/>
</dbReference>
<evidence type="ECO:0000256" key="3">
    <source>
        <dbReference type="ARBA" id="ARBA00022729"/>
    </source>
</evidence>
<dbReference type="PANTHER" id="PTHR43649:SF34">
    <property type="entry name" value="ABC TRANSPORTER PERIPLASMIC-BINDING PROTEIN YCJN-RELATED"/>
    <property type="match status" value="1"/>
</dbReference>
<accession>A0A9W6DH16</accession>
<feature type="transmembrane region" description="Helical" evidence="4">
    <location>
        <begin position="5"/>
        <end position="24"/>
    </location>
</feature>
<dbReference type="AlphaFoldDB" id="A0A9W6DH16"/>
<keyword evidence="3" id="KW-0732">Signal</keyword>
<evidence type="ECO:0000313" key="5">
    <source>
        <dbReference type="EMBL" id="GKX32205.1"/>
    </source>
</evidence>
<dbReference type="Gene3D" id="3.40.190.10">
    <property type="entry name" value="Periplasmic binding protein-like II"/>
    <property type="match status" value="2"/>
</dbReference>
<keyword evidence="2" id="KW-0813">Transport</keyword>
<dbReference type="SUPFAM" id="SSF53850">
    <property type="entry name" value="Periplasmic binding protein-like II"/>
    <property type="match status" value="1"/>
</dbReference>
<evidence type="ECO:0000256" key="1">
    <source>
        <dbReference type="ARBA" id="ARBA00008520"/>
    </source>
</evidence>
<evidence type="ECO:0000313" key="6">
    <source>
        <dbReference type="Proteomes" id="UP001144256"/>
    </source>
</evidence>
<gene>
    <name evidence="5" type="ORF">SH1V18_46850</name>
</gene>
<dbReference type="EMBL" id="BRLB01000028">
    <property type="protein sequence ID" value="GKX32205.1"/>
    <property type="molecule type" value="Genomic_DNA"/>
</dbReference>
<dbReference type="PANTHER" id="PTHR43649">
    <property type="entry name" value="ARABINOSE-BINDING PROTEIN-RELATED"/>
    <property type="match status" value="1"/>
</dbReference>
<reference evidence="5" key="1">
    <citation type="submission" date="2022-06" db="EMBL/GenBank/DDBJ databases">
        <title>Vallitalea longa sp. nov., an anaerobic bacterium isolated from marine sediment.</title>
        <authorList>
            <person name="Hirano S."/>
            <person name="Terahara T."/>
            <person name="Mori K."/>
            <person name="Hamada M."/>
            <person name="Matsumoto R."/>
            <person name="Kobayashi T."/>
        </authorList>
    </citation>
    <scope>NUCLEOTIDE SEQUENCE</scope>
    <source>
        <strain evidence="5">SH18-1</strain>
    </source>
</reference>
<evidence type="ECO:0000256" key="2">
    <source>
        <dbReference type="ARBA" id="ARBA00022448"/>
    </source>
</evidence>
<comment type="similarity">
    <text evidence="1">Belongs to the bacterial solute-binding protein 1 family.</text>
</comment>
<name>A0A9W6DH16_9FIRM</name>
<sequence>MNRKILTVIISIIVVVGILIITYISKENNGREIKQDIEIKDNNLNGTNFENLDLPENYDIRQFDGITLNFIVENNLYANVILHESEEFQKITGINIKVKAVDFDTLVQKVNLDFIAKAGKYQLIYVDPYQTLNRFYDYLEVLNPYNTNPDYPHIIGYTDDFIDNQKQVVSYFADDNNLYTVPFDSTTMILYYRKDIFDKYKDQFMEQNGYDPTPGSKDFTWEKYIEVANWIDENVPDEEVKYGSGHMAQKHNSIFCDFSNVLASYGGDYFIEDNINTLGLKSFTNINVKDKEFIKALDIYKEIVKSSSSQSVNWNWTDSANAFRNGEIAMMPNWDENYTYMEDKLHSRVAGKVGYCILPYGDEKSANIFGGSGIGINKYATNIEKKASWLFITWATSKDMQLKVLKHPEGGSLPTRKSPYEDTLIDKHINNPEEISTQDTFIKHMSAVLDAWKPENLYLRPQISNFYDVEQIIISNLHDMVEYDLDTNEVSEKIYSQLRQIQLQE</sequence>
<dbReference type="InterPro" id="IPR050490">
    <property type="entry name" value="Bact_solute-bd_prot1"/>
</dbReference>
<organism evidence="5 6">
    <name type="scientific">Vallitalea longa</name>
    <dbReference type="NCBI Taxonomy" id="2936439"/>
    <lineage>
        <taxon>Bacteria</taxon>
        <taxon>Bacillati</taxon>
        <taxon>Bacillota</taxon>
        <taxon>Clostridia</taxon>
        <taxon>Lachnospirales</taxon>
        <taxon>Vallitaleaceae</taxon>
        <taxon>Vallitalea</taxon>
    </lineage>
</organism>
<dbReference type="InterPro" id="IPR006059">
    <property type="entry name" value="SBP"/>
</dbReference>
<keyword evidence="4" id="KW-1133">Transmembrane helix</keyword>
<dbReference type="Proteomes" id="UP001144256">
    <property type="component" value="Unassembled WGS sequence"/>
</dbReference>
<comment type="caution">
    <text evidence="5">The sequence shown here is derived from an EMBL/GenBank/DDBJ whole genome shotgun (WGS) entry which is preliminary data.</text>
</comment>
<protein>
    <submittedName>
        <fullName evidence="5">ABC transporter substrate-binding protein</fullName>
    </submittedName>
</protein>